<sequence length="65" mass="7375">MFSQRLATTILLEKSQQLNRKKLFLIERIQEILGKQFNTSTTSSRSIPRPPRTGGTDTKGAGDRR</sequence>
<comment type="caution">
    <text evidence="2">The sequence shown here is derived from an EMBL/GenBank/DDBJ whole genome shotgun (WGS) entry which is preliminary data.</text>
</comment>
<proteinExistence type="predicted"/>
<evidence type="ECO:0000313" key="2">
    <source>
        <dbReference type="EMBL" id="KYC37304.1"/>
    </source>
</evidence>
<dbReference type="RefSeq" id="WP_017747501.1">
    <property type="nucleotide sequence ID" value="NZ_KQ976354.1"/>
</dbReference>
<reference evidence="2 3" key="1">
    <citation type="journal article" date="2013" name="Genome Biol. Evol.">
        <title>Genomes of Stigonematalean cyanobacteria (subsection V) and the evolution of oxygenic photosynthesis from prokaryotes to plastids.</title>
        <authorList>
            <person name="Dagan T."/>
            <person name="Roettger M."/>
            <person name="Stucken K."/>
            <person name="Landan G."/>
            <person name="Koch R."/>
            <person name="Major P."/>
            <person name="Gould S.B."/>
            <person name="Goremykin V.V."/>
            <person name="Rippka R."/>
            <person name="Tandeau de Marsac N."/>
            <person name="Gugger M."/>
            <person name="Lockhart P.J."/>
            <person name="Allen J.F."/>
            <person name="Brune I."/>
            <person name="Maus I."/>
            <person name="Puhler A."/>
            <person name="Martin W.F."/>
        </authorList>
    </citation>
    <scope>NUCLEOTIDE SEQUENCE [LARGE SCALE GENOMIC DNA]</scope>
    <source>
        <strain evidence="2 3">PCC 7110</strain>
    </source>
</reference>
<name>A0A139WXY7_9CYAN</name>
<evidence type="ECO:0000313" key="3">
    <source>
        <dbReference type="Proteomes" id="UP000076925"/>
    </source>
</evidence>
<gene>
    <name evidence="2" type="ORF">WA1_47685</name>
</gene>
<accession>A0A139WXY7</accession>
<keyword evidence="3" id="KW-1185">Reference proteome</keyword>
<organism evidence="2 3">
    <name type="scientific">Scytonema hofmannii PCC 7110</name>
    <dbReference type="NCBI Taxonomy" id="128403"/>
    <lineage>
        <taxon>Bacteria</taxon>
        <taxon>Bacillati</taxon>
        <taxon>Cyanobacteriota</taxon>
        <taxon>Cyanophyceae</taxon>
        <taxon>Nostocales</taxon>
        <taxon>Scytonemataceae</taxon>
        <taxon>Scytonema</taxon>
    </lineage>
</organism>
<dbReference type="AlphaFoldDB" id="A0A139WXY7"/>
<protein>
    <submittedName>
        <fullName evidence="2">Uncharacterized protein</fullName>
    </submittedName>
</protein>
<dbReference type="STRING" id="128403.WA1_47685"/>
<dbReference type="OrthoDB" id="521293at2"/>
<dbReference type="Proteomes" id="UP000076925">
    <property type="component" value="Unassembled WGS sequence"/>
</dbReference>
<feature type="region of interest" description="Disordered" evidence="1">
    <location>
        <begin position="37"/>
        <end position="65"/>
    </location>
</feature>
<evidence type="ECO:0000256" key="1">
    <source>
        <dbReference type="SAM" id="MobiDB-lite"/>
    </source>
</evidence>
<dbReference type="EMBL" id="ANNX02000047">
    <property type="protein sequence ID" value="KYC37304.1"/>
    <property type="molecule type" value="Genomic_DNA"/>
</dbReference>